<dbReference type="EMBL" id="MU003774">
    <property type="protein sequence ID" value="KAF2723961.1"/>
    <property type="molecule type" value="Genomic_DNA"/>
</dbReference>
<feature type="compositionally biased region" description="Low complexity" evidence="1">
    <location>
        <begin position="1"/>
        <end position="19"/>
    </location>
</feature>
<sequence>MESPYHSFHIRSIPSSSSPDTVLSCRPRFWQVFNNRPYSPVQEPYIVRETKSMNSLVRHSPHVSTVPDHPRLRSGSSRQRPPPLPPPHSRAEPQPQPQPRPRQLSTSTATHSPLPEQAPAP</sequence>
<feature type="compositionally biased region" description="Pro residues" evidence="1">
    <location>
        <begin position="80"/>
        <end position="100"/>
    </location>
</feature>
<organism evidence="2 3">
    <name type="scientific">Polychaeton citri CBS 116435</name>
    <dbReference type="NCBI Taxonomy" id="1314669"/>
    <lineage>
        <taxon>Eukaryota</taxon>
        <taxon>Fungi</taxon>
        <taxon>Dikarya</taxon>
        <taxon>Ascomycota</taxon>
        <taxon>Pezizomycotina</taxon>
        <taxon>Dothideomycetes</taxon>
        <taxon>Dothideomycetidae</taxon>
        <taxon>Capnodiales</taxon>
        <taxon>Capnodiaceae</taxon>
        <taxon>Polychaeton</taxon>
    </lineage>
</organism>
<evidence type="ECO:0000256" key="1">
    <source>
        <dbReference type="SAM" id="MobiDB-lite"/>
    </source>
</evidence>
<dbReference type="AlphaFoldDB" id="A0A9P4USS5"/>
<protein>
    <submittedName>
        <fullName evidence="2">Uncharacterized protein</fullName>
    </submittedName>
</protein>
<dbReference type="Proteomes" id="UP000799441">
    <property type="component" value="Unassembled WGS sequence"/>
</dbReference>
<accession>A0A9P4USS5</accession>
<reference evidence="2" key="1">
    <citation type="journal article" date="2020" name="Stud. Mycol.">
        <title>101 Dothideomycetes genomes: a test case for predicting lifestyles and emergence of pathogens.</title>
        <authorList>
            <person name="Haridas S."/>
            <person name="Albert R."/>
            <person name="Binder M."/>
            <person name="Bloem J."/>
            <person name="Labutti K."/>
            <person name="Salamov A."/>
            <person name="Andreopoulos B."/>
            <person name="Baker S."/>
            <person name="Barry K."/>
            <person name="Bills G."/>
            <person name="Bluhm B."/>
            <person name="Cannon C."/>
            <person name="Castanera R."/>
            <person name="Culley D."/>
            <person name="Daum C."/>
            <person name="Ezra D."/>
            <person name="Gonzalez J."/>
            <person name="Henrissat B."/>
            <person name="Kuo A."/>
            <person name="Liang C."/>
            <person name="Lipzen A."/>
            <person name="Lutzoni F."/>
            <person name="Magnuson J."/>
            <person name="Mondo S."/>
            <person name="Nolan M."/>
            <person name="Ohm R."/>
            <person name="Pangilinan J."/>
            <person name="Park H.-J."/>
            <person name="Ramirez L."/>
            <person name="Alfaro M."/>
            <person name="Sun H."/>
            <person name="Tritt A."/>
            <person name="Yoshinaga Y."/>
            <person name="Zwiers L.-H."/>
            <person name="Turgeon B."/>
            <person name="Goodwin S."/>
            <person name="Spatafora J."/>
            <person name="Crous P."/>
            <person name="Grigoriev I."/>
        </authorList>
    </citation>
    <scope>NUCLEOTIDE SEQUENCE</scope>
    <source>
        <strain evidence="2">CBS 116435</strain>
    </source>
</reference>
<feature type="region of interest" description="Disordered" evidence="1">
    <location>
        <begin position="52"/>
        <end position="121"/>
    </location>
</feature>
<gene>
    <name evidence="2" type="ORF">K431DRAFT_10795</name>
</gene>
<evidence type="ECO:0000313" key="2">
    <source>
        <dbReference type="EMBL" id="KAF2723961.1"/>
    </source>
</evidence>
<name>A0A9P4USS5_9PEZI</name>
<comment type="caution">
    <text evidence="2">The sequence shown here is derived from an EMBL/GenBank/DDBJ whole genome shotgun (WGS) entry which is preliminary data.</text>
</comment>
<feature type="region of interest" description="Disordered" evidence="1">
    <location>
        <begin position="1"/>
        <end position="22"/>
    </location>
</feature>
<proteinExistence type="predicted"/>
<keyword evidence="3" id="KW-1185">Reference proteome</keyword>
<evidence type="ECO:0000313" key="3">
    <source>
        <dbReference type="Proteomes" id="UP000799441"/>
    </source>
</evidence>